<dbReference type="SUPFAM" id="SSF53067">
    <property type="entry name" value="Actin-like ATPase domain"/>
    <property type="match status" value="2"/>
</dbReference>
<dbReference type="PANTHER" id="PTHR43095:SF2">
    <property type="entry name" value="GLUCONOKINASE"/>
    <property type="match status" value="1"/>
</dbReference>
<dbReference type="PROSITE" id="PS00445">
    <property type="entry name" value="FGGY_KINASES_2"/>
    <property type="match status" value="1"/>
</dbReference>
<organism evidence="7 8">
    <name type="scientific">Niastella caeni</name>
    <dbReference type="NCBI Taxonomy" id="2569763"/>
    <lineage>
        <taxon>Bacteria</taxon>
        <taxon>Pseudomonadati</taxon>
        <taxon>Bacteroidota</taxon>
        <taxon>Chitinophagia</taxon>
        <taxon>Chitinophagales</taxon>
        <taxon>Chitinophagaceae</taxon>
        <taxon>Niastella</taxon>
    </lineage>
</organism>
<comment type="similarity">
    <text evidence="1 4">Belongs to the FGGY kinase family.</text>
</comment>
<feature type="domain" description="Carbohydrate kinase FGGY N-terminal" evidence="5">
    <location>
        <begin position="3"/>
        <end position="247"/>
    </location>
</feature>
<feature type="domain" description="Carbohydrate kinase FGGY C-terminal" evidence="6">
    <location>
        <begin position="257"/>
        <end position="446"/>
    </location>
</feature>
<dbReference type="InterPro" id="IPR018484">
    <property type="entry name" value="FGGY_N"/>
</dbReference>
<dbReference type="AlphaFoldDB" id="A0A4S8HWE8"/>
<evidence type="ECO:0000313" key="8">
    <source>
        <dbReference type="Proteomes" id="UP000306918"/>
    </source>
</evidence>
<dbReference type="OrthoDB" id="9805576at2"/>
<dbReference type="InterPro" id="IPR018483">
    <property type="entry name" value="Carb_kinase_FGGY_CS"/>
</dbReference>
<dbReference type="PANTHER" id="PTHR43095">
    <property type="entry name" value="SUGAR KINASE"/>
    <property type="match status" value="1"/>
</dbReference>
<comment type="caution">
    <text evidence="7">The sequence shown here is derived from an EMBL/GenBank/DDBJ whole genome shotgun (WGS) entry which is preliminary data.</text>
</comment>
<evidence type="ECO:0000256" key="4">
    <source>
        <dbReference type="RuleBase" id="RU003733"/>
    </source>
</evidence>
<evidence type="ECO:0000313" key="7">
    <source>
        <dbReference type="EMBL" id="THU40013.1"/>
    </source>
</evidence>
<proteinExistence type="inferred from homology"/>
<gene>
    <name evidence="7" type="ORF">FAM09_08980</name>
</gene>
<evidence type="ECO:0000259" key="6">
    <source>
        <dbReference type="Pfam" id="PF02782"/>
    </source>
</evidence>
<dbReference type="EMBL" id="STFF01000002">
    <property type="protein sequence ID" value="THU40013.1"/>
    <property type="molecule type" value="Genomic_DNA"/>
</dbReference>
<reference evidence="7 8" key="1">
    <citation type="submission" date="2019-04" db="EMBL/GenBank/DDBJ databases">
        <title>Niastella caeni sp. nov., isolated from activated sludge.</title>
        <authorList>
            <person name="Sheng M."/>
        </authorList>
    </citation>
    <scope>NUCLEOTIDE SEQUENCE [LARGE SCALE GENOMIC DNA]</scope>
    <source>
        <strain evidence="7 8">HX-2-15</strain>
    </source>
</reference>
<dbReference type="InterPro" id="IPR000577">
    <property type="entry name" value="Carb_kinase_FGGY"/>
</dbReference>
<evidence type="ECO:0000256" key="3">
    <source>
        <dbReference type="ARBA" id="ARBA00022777"/>
    </source>
</evidence>
<dbReference type="InterPro" id="IPR018485">
    <property type="entry name" value="FGGY_C"/>
</dbReference>
<evidence type="ECO:0000256" key="2">
    <source>
        <dbReference type="ARBA" id="ARBA00022679"/>
    </source>
</evidence>
<keyword evidence="3 4" id="KW-0418">Kinase</keyword>
<dbReference type="Gene3D" id="3.30.420.40">
    <property type="match status" value="2"/>
</dbReference>
<dbReference type="GO" id="GO:0016301">
    <property type="term" value="F:kinase activity"/>
    <property type="evidence" value="ECO:0007669"/>
    <property type="project" value="UniProtKB-KW"/>
</dbReference>
<dbReference type="Pfam" id="PF00370">
    <property type="entry name" value="FGGY_N"/>
    <property type="match status" value="1"/>
</dbReference>
<protein>
    <submittedName>
        <fullName evidence="7">Gluconate kinase</fullName>
    </submittedName>
</protein>
<accession>A0A4S8HWE8</accession>
<evidence type="ECO:0000259" key="5">
    <source>
        <dbReference type="Pfam" id="PF00370"/>
    </source>
</evidence>
<dbReference type="InterPro" id="IPR050406">
    <property type="entry name" value="FGGY_Carb_Kinase"/>
</dbReference>
<dbReference type="PROSITE" id="PS00933">
    <property type="entry name" value="FGGY_KINASES_1"/>
    <property type="match status" value="1"/>
</dbReference>
<keyword evidence="8" id="KW-1185">Reference proteome</keyword>
<dbReference type="Pfam" id="PF02782">
    <property type="entry name" value="FGGY_C"/>
    <property type="match status" value="1"/>
</dbReference>
<dbReference type="CDD" id="cd07770">
    <property type="entry name" value="ASKHA_NBD_FGGY_GntK"/>
    <property type="match status" value="1"/>
</dbReference>
<evidence type="ECO:0000256" key="1">
    <source>
        <dbReference type="ARBA" id="ARBA00009156"/>
    </source>
</evidence>
<dbReference type="InterPro" id="IPR043129">
    <property type="entry name" value="ATPase_NBD"/>
</dbReference>
<name>A0A4S8HWE8_9BACT</name>
<dbReference type="RefSeq" id="WP_136576767.1">
    <property type="nucleotide sequence ID" value="NZ_STFF01000002.1"/>
</dbReference>
<keyword evidence="2 4" id="KW-0808">Transferase</keyword>
<dbReference type="PIRSF" id="PIRSF000538">
    <property type="entry name" value="GlpK"/>
    <property type="match status" value="1"/>
</dbReference>
<dbReference type="GO" id="GO:0005975">
    <property type="term" value="P:carbohydrate metabolic process"/>
    <property type="evidence" value="ECO:0007669"/>
    <property type="project" value="InterPro"/>
</dbReference>
<dbReference type="GO" id="GO:0016773">
    <property type="term" value="F:phosphotransferase activity, alcohol group as acceptor"/>
    <property type="evidence" value="ECO:0007669"/>
    <property type="project" value="InterPro"/>
</dbReference>
<dbReference type="Proteomes" id="UP000306918">
    <property type="component" value="Unassembled WGS sequence"/>
</dbReference>
<sequence>MSIIIGIDIGTSGTKAIAFTSEGAVIANTYVSYNPVNNPPGYHELDPEVLFNAVITTIERTAQQATRLARTITGISFSTAMHSLIAVDKSGRPLTHVITWADARSAAYADALKQSPVGSDIYRHTGTPVHPMSPLCKLMWLRDQQPEIFAAAHKFISIKEFIFYRFFNQYLVDHSIASATGLFDIDKKTWYAPALAAAGITSDHLSQPVPATHVVTGLNTTYAKLLGITGDMPFVIGASDGCLANLGSNATQPGDLSVTIGTSGAVRMIATRPAYDLQERIFNYILTDELYVSGGAINNGVVLLKWYAEHFLQKPFTSAGDLTWFVEQAAQAPAGADGLLFLPYLLGERAPVWDAAAKGVFFGVHAGHTQAHFMRAIIEGINYALYQVAASVQEAVGQWQHIYASGGFINSPLWLQWLTDVFGKEIKVINSEDASAVGAALLGGQALGLFTDHKSTDFFHIQQQYTPDAALHTLYQRYYNIYAGLYSKLKDDFQTLRRLSAER</sequence>